<dbReference type="Proteomes" id="UP000683442">
    <property type="component" value="Chromosome"/>
</dbReference>
<dbReference type="GeneID" id="78560274"/>
<reference evidence="1 2" key="1">
    <citation type="submission" date="2021-06" db="EMBL/GenBank/DDBJ databases">
        <title>Microbial metabolic specificity influences pelagic lipid remineralization.</title>
        <authorList>
            <person name="Behrendt L."/>
            <person name="Hunter J.E."/>
            <person name="Alcolombri U."/>
            <person name="Smriga S."/>
            <person name="Mincer T."/>
            <person name="Lowenstein D.P."/>
            <person name="Peaudecerf F.J."/>
            <person name="Fernandez V.I."/>
            <person name="Fredricks H."/>
            <person name="Almblad H."/>
            <person name="Harrison J.J."/>
            <person name="Stocker R."/>
            <person name="Van Mooy B.A.S."/>
        </authorList>
    </citation>
    <scope>NUCLEOTIDE SEQUENCE [LARGE SCALE GENOMIC DNA]</scope>
    <source>
        <strain evidence="1 2">HP15-B</strain>
    </source>
</reference>
<dbReference type="RefSeq" id="WP_049784468.1">
    <property type="nucleotide sequence ID" value="NZ_CP076686.1"/>
</dbReference>
<evidence type="ECO:0000313" key="2">
    <source>
        <dbReference type="Proteomes" id="UP000683442"/>
    </source>
</evidence>
<name>A0ABX8IFI6_9GAMM</name>
<organism evidence="1 2">
    <name type="scientific">Marinobacter adhaerens</name>
    <dbReference type="NCBI Taxonomy" id="1033846"/>
    <lineage>
        <taxon>Bacteria</taxon>
        <taxon>Pseudomonadati</taxon>
        <taxon>Pseudomonadota</taxon>
        <taxon>Gammaproteobacteria</taxon>
        <taxon>Pseudomonadales</taxon>
        <taxon>Marinobacteraceae</taxon>
        <taxon>Marinobacter</taxon>
    </lineage>
</organism>
<keyword evidence="2" id="KW-1185">Reference proteome</keyword>
<sequence length="112" mass="12474">MTALTQVSQGNYVPTEGMKELLRRWFYLKFVQKKSTVELMATASDLRNKSALSIVALLDVDEQMISQVVGKKRLIFVQNCHAYLKGSVNPADLGSGVSSNQYLELSCDLSAW</sequence>
<evidence type="ECO:0000313" key="1">
    <source>
        <dbReference type="EMBL" id="QWV11523.1"/>
    </source>
</evidence>
<gene>
    <name evidence="1" type="ORF">KQ249_12525</name>
</gene>
<proteinExistence type="predicted"/>
<accession>A0ABX8IFI6</accession>
<dbReference type="EMBL" id="CP076686">
    <property type="protein sequence ID" value="QWV11523.1"/>
    <property type="molecule type" value="Genomic_DNA"/>
</dbReference>
<protein>
    <submittedName>
        <fullName evidence="1">Uncharacterized protein</fullName>
    </submittedName>
</protein>